<dbReference type="EMBL" id="QXTE01000457">
    <property type="protein sequence ID" value="TFJ97845.1"/>
    <property type="molecule type" value="Genomic_DNA"/>
</dbReference>
<reference evidence="2 3" key="1">
    <citation type="submission" date="2019-04" db="EMBL/GenBank/DDBJ databases">
        <title>Draft genome of the big-headed turtle Platysternon megacephalum.</title>
        <authorList>
            <person name="Gong S."/>
        </authorList>
    </citation>
    <scope>NUCLEOTIDE SEQUENCE [LARGE SCALE GENOMIC DNA]</scope>
    <source>
        <strain evidence="2">DO16091913</strain>
        <tissue evidence="2">Muscle</tissue>
    </source>
</reference>
<evidence type="ECO:0000313" key="3">
    <source>
        <dbReference type="Proteomes" id="UP000297703"/>
    </source>
</evidence>
<evidence type="ECO:0000313" key="1">
    <source>
        <dbReference type="EMBL" id="TFJ95777.1"/>
    </source>
</evidence>
<keyword evidence="3" id="KW-1185">Reference proteome</keyword>
<proteinExistence type="predicted"/>
<reference evidence="2 3" key="2">
    <citation type="submission" date="2019-04" db="EMBL/GenBank/DDBJ databases">
        <title>The genome sequence of big-headed turtle.</title>
        <authorList>
            <person name="Gong S."/>
        </authorList>
    </citation>
    <scope>NUCLEOTIDE SEQUENCE [LARGE SCALE GENOMIC DNA]</scope>
    <source>
        <strain evidence="2">DO16091913</strain>
        <tissue evidence="2">Muscle</tissue>
    </source>
</reference>
<dbReference type="Proteomes" id="UP000297703">
    <property type="component" value="Unassembled WGS sequence"/>
</dbReference>
<dbReference type="AlphaFoldDB" id="A0A4D9DK26"/>
<evidence type="ECO:0000313" key="2">
    <source>
        <dbReference type="EMBL" id="TFJ97845.1"/>
    </source>
</evidence>
<accession>A0A4D9DK26</accession>
<sequence length="108" mass="11674">MGALAPPTPQESIDSQYMEYPELRSHPMPDTAPRSKLVFHWQYTSGVTCGKERTGPLSDRRSYTAVCGTLGAWPWAFGHRPLAPAMWPRLQALDPSSGFGAVGAGPGC</sequence>
<dbReference type="GO" id="GO:0005581">
    <property type="term" value="C:collagen trimer"/>
    <property type="evidence" value="ECO:0007669"/>
    <property type="project" value="UniProtKB-KW"/>
</dbReference>
<name>A0A4D9DK26_9SAUR</name>
<protein>
    <submittedName>
        <fullName evidence="1">Collagen alpha-1(XI) chain-like</fullName>
    </submittedName>
    <submittedName>
        <fullName evidence="2">Collagen alpha-2(XI) chain</fullName>
    </submittedName>
</protein>
<comment type="caution">
    <text evidence="2">The sequence shown here is derived from an EMBL/GenBank/DDBJ whole genome shotgun (WGS) entry which is preliminary data.</text>
</comment>
<organism evidence="2 3">
    <name type="scientific">Platysternon megacephalum</name>
    <name type="common">big-headed turtle</name>
    <dbReference type="NCBI Taxonomy" id="55544"/>
    <lineage>
        <taxon>Eukaryota</taxon>
        <taxon>Metazoa</taxon>
        <taxon>Chordata</taxon>
        <taxon>Craniata</taxon>
        <taxon>Vertebrata</taxon>
        <taxon>Euteleostomi</taxon>
        <taxon>Archelosauria</taxon>
        <taxon>Testudinata</taxon>
        <taxon>Testudines</taxon>
        <taxon>Cryptodira</taxon>
        <taxon>Durocryptodira</taxon>
        <taxon>Testudinoidea</taxon>
        <taxon>Platysternidae</taxon>
        <taxon>Platysternon</taxon>
    </lineage>
</organism>
<keyword evidence="2" id="KW-0176">Collagen</keyword>
<dbReference type="EMBL" id="QXTE01001396">
    <property type="protein sequence ID" value="TFJ95777.1"/>
    <property type="molecule type" value="Genomic_DNA"/>
</dbReference>
<gene>
    <name evidence="2" type="ORF">DR999_PMT20288</name>
    <name evidence="1" type="ORF">DR999_PMT22537</name>
</gene>